<evidence type="ECO:0000259" key="1">
    <source>
        <dbReference type="Pfam" id="PF02627"/>
    </source>
</evidence>
<protein>
    <submittedName>
        <fullName evidence="2">Alkylhydroperoxidase</fullName>
    </submittedName>
</protein>
<gene>
    <name evidence="2" type="ORF">BW730_10465</name>
</gene>
<keyword evidence="3" id="KW-1185">Reference proteome</keyword>
<dbReference type="EMBL" id="CP019606">
    <property type="protein sequence ID" value="AQP47851.1"/>
    <property type="molecule type" value="Genomic_DNA"/>
</dbReference>
<dbReference type="SUPFAM" id="SSF69118">
    <property type="entry name" value="AhpD-like"/>
    <property type="match status" value="1"/>
</dbReference>
<dbReference type="OrthoDB" id="9801997at2"/>
<keyword evidence="2" id="KW-0560">Oxidoreductase</keyword>
<dbReference type="PANTHER" id="PTHR34846">
    <property type="entry name" value="4-CARBOXYMUCONOLACTONE DECARBOXYLASE FAMILY PROTEIN (AFU_ORTHOLOGUE AFUA_6G11590)"/>
    <property type="match status" value="1"/>
</dbReference>
<dbReference type="GO" id="GO:0051920">
    <property type="term" value="F:peroxiredoxin activity"/>
    <property type="evidence" value="ECO:0007669"/>
    <property type="project" value="InterPro"/>
</dbReference>
<evidence type="ECO:0000313" key="2">
    <source>
        <dbReference type="EMBL" id="AQP47851.1"/>
    </source>
</evidence>
<dbReference type="InterPro" id="IPR003779">
    <property type="entry name" value="CMD-like"/>
</dbReference>
<organism evidence="2 3">
    <name type="scientific">Tessaracoccus aquimaris</name>
    <dbReference type="NCBI Taxonomy" id="1332264"/>
    <lineage>
        <taxon>Bacteria</taxon>
        <taxon>Bacillati</taxon>
        <taxon>Actinomycetota</taxon>
        <taxon>Actinomycetes</taxon>
        <taxon>Propionibacteriales</taxon>
        <taxon>Propionibacteriaceae</taxon>
        <taxon>Tessaracoccus</taxon>
    </lineage>
</organism>
<keyword evidence="2" id="KW-0575">Peroxidase</keyword>
<proteinExistence type="predicted"/>
<dbReference type="PANTHER" id="PTHR34846:SF10">
    <property type="entry name" value="CYTOPLASMIC PROTEIN"/>
    <property type="match status" value="1"/>
</dbReference>
<accession>A0A1Q2CP06</accession>
<dbReference type="Proteomes" id="UP000188145">
    <property type="component" value="Chromosome"/>
</dbReference>
<reference evidence="3" key="1">
    <citation type="submission" date="2017-02" db="EMBL/GenBank/DDBJ databases">
        <title>Tessaracoccus aquaemaris sp. nov., isolated from the intestine of a Korean rockfish, Sebastes schlegelii, in a marine aquaculture pond.</title>
        <authorList>
            <person name="Tak E.J."/>
            <person name="Bae J.-W."/>
        </authorList>
    </citation>
    <scope>NUCLEOTIDE SEQUENCE [LARGE SCALE GENOMIC DNA]</scope>
    <source>
        <strain evidence="3">NSG39</strain>
    </source>
</reference>
<dbReference type="InterPro" id="IPR029032">
    <property type="entry name" value="AhpD-like"/>
</dbReference>
<evidence type="ECO:0000313" key="3">
    <source>
        <dbReference type="Proteomes" id="UP000188145"/>
    </source>
</evidence>
<dbReference type="Gene3D" id="1.20.1290.10">
    <property type="entry name" value="AhpD-like"/>
    <property type="match status" value="1"/>
</dbReference>
<dbReference type="STRING" id="1332264.BW730_10465"/>
<dbReference type="NCBIfam" id="TIGR00778">
    <property type="entry name" value="ahpD_dom"/>
    <property type="match status" value="1"/>
</dbReference>
<dbReference type="InterPro" id="IPR004675">
    <property type="entry name" value="AhpD_core"/>
</dbReference>
<dbReference type="Pfam" id="PF02627">
    <property type="entry name" value="CMD"/>
    <property type="match status" value="1"/>
</dbReference>
<name>A0A1Q2CP06_9ACTN</name>
<dbReference type="KEGG" id="tes:BW730_10465"/>
<feature type="domain" description="Carboxymuconolactone decarboxylase-like" evidence="1">
    <location>
        <begin position="43"/>
        <end position="106"/>
    </location>
</feature>
<dbReference type="AlphaFoldDB" id="A0A1Q2CP06"/>
<sequence>MNRFGPVLENVSFQNTRFDPNQTRFERLASKMAAAFGYSAELPGDPRLLQLLRLRVAQLNPCSYCLILHTEVATKIGISQVVVAHLPSWRESTMFSVKERASLEYCEALTVFNQERFAAAHDKLRAHFTERDVAEIAAVIINMNVWTRLKLAQGAVPVDAEAMRANETQIRGRDDSA</sequence>